<evidence type="ECO:0000313" key="3">
    <source>
        <dbReference type="Proteomes" id="UP000316471"/>
    </source>
</evidence>
<proteinExistence type="predicted"/>
<keyword evidence="3" id="KW-1185">Reference proteome</keyword>
<organism evidence="2 3">
    <name type="scientific">Aerolutibacter ruishenii</name>
    <dbReference type="NCBI Taxonomy" id="686800"/>
    <lineage>
        <taxon>Bacteria</taxon>
        <taxon>Pseudomonadati</taxon>
        <taxon>Pseudomonadota</taxon>
        <taxon>Gammaproteobacteria</taxon>
        <taxon>Lysobacterales</taxon>
        <taxon>Lysobacteraceae</taxon>
        <taxon>Aerolutibacter</taxon>
    </lineage>
</organism>
<name>A0A562M0V9_9GAMM</name>
<dbReference type="Proteomes" id="UP000316471">
    <property type="component" value="Unassembled WGS sequence"/>
</dbReference>
<sequence length="62" mass="6837">MAEKHTNNLDGSVSSGTSVDPPQVGLTEEIPEFTPEQWAWIKAESARYERGYKPTSSLIEGL</sequence>
<comment type="caution">
    <text evidence="2">The sequence shown here is derived from an EMBL/GenBank/DDBJ whole genome shotgun (WGS) entry which is preliminary data.</text>
</comment>
<feature type="compositionally biased region" description="Polar residues" evidence="1">
    <location>
        <begin position="8"/>
        <end position="20"/>
    </location>
</feature>
<reference evidence="2 3" key="1">
    <citation type="journal article" date="2015" name="Stand. Genomic Sci.">
        <title>Genomic Encyclopedia of Bacterial and Archaeal Type Strains, Phase III: the genomes of soil and plant-associated and newly described type strains.</title>
        <authorList>
            <person name="Whitman W.B."/>
            <person name="Woyke T."/>
            <person name="Klenk H.P."/>
            <person name="Zhou Y."/>
            <person name="Lilburn T.G."/>
            <person name="Beck B.J."/>
            <person name="De Vos P."/>
            <person name="Vandamme P."/>
            <person name="Eisen J.A."/>
            <person name="Garrity G."/>
            <person name="Hugenholtz P."/>
            <person name="Kyrpides N.C."/>
        </authorList>
    </citation>
    <scope>NUCLEOTIDE SEQUENCE [LARGE SCALE GENOMIC DNA]</scope>
    <source>
        <strain evidence="2 3">CGMCC 1.10136</strain>
    </source>
</reference>
<accession>A0A562M0V9</accession>
<evidence type="ECO:0000313" key="2">
    <source>
        <dbReference type="EMBL" id="TWI13520.1"/>
    </source>
</evidence>
<dbReference type="EMBL" id="VLKP01000002">
    <property type="protein sequence ID" value="TWI13520.1"/>
    <property type="molecule type" value="Genomic_DNA"/>
</dbReference>
<feature type="region of interest" description="Disordered" evidence="1">
    <location>
        <begin position="1"/>
        <end position="30"/>
    </location>
</feature>
<dbReference type="AlphaFoldDB" id="A0A562M0V9"/>
<evidence type="ECO:0000256" key="1">
    <source>
        <dbReference type="SAM" id="MobiDB-lite"/>
    </source>
</evidence>
<gene>
    <name evidence="2" type="ORF">IP93_00682</name>
</gene>
<protein>
    <submittedName>
        <fullName evidence="2">Uncharacterized protein</fullName>
    </submittedName>
</protein>